<reference evidence="1" key="1">
    <citation type="submission" date="2021-03" db="EMBL/GenBank/DDBJ databases">
        <title>Leucobacter chromiisoli sp. nov., isolated from chromium-containing soil of chemical plant.</title>
        <authorList>
            <person name="Xu Z."/>
        </authorList>
    </citation>
    <scope>NUCLEOTIDE SEQUENCE</scope>
    <source>
        <strain evidence="1">A2</strain>
    </source>
</reference>
<dbReference type="EMBL" id="JAGDYL010000009">
    <property type="protein sequence ID" value="MBO1805101.1"/>
    <property type="molecule type" value="Genomic_DNA"/>
</dbReference>
<protein>
    <submittedName>
        <fullName evidence="1">Aldose 1-epimerase family protein</fullName>
    </submittedName>
</protein>
<dbReference type="Pfam" id="PF14486">
    <property type="entry name" value="DUF4432"/>
    <property type="match status" value="1"/>
</dbReference>
<gene>
    <name evidence="1" type="ORF">J4H91_07180</name>
</gene>
<keyword evidence="2" id="KW-1185">Reference proteome</keyword>
<dbReference type="GO" id="GO:0030246">
    <property type="term" value="F:carbohydrate binding"/>
    <property type="evidence" value="ECO:0007669"/>
    <property type="project" value="InterPro"/>
</dbReference>
<dbReference type="Proteomes" id="UP000664398">
    <property type="component" value="Unassembled WGS sequence"/>
</dbReference>
<dbReference type="CDD" id="cd09023">
    <property type="entry name" value="Aldose_epim_Ec_c4013"/>
    <property type="match status" value="1"/>
</dbReference>
<comment type="caution">
    <text evidence="1">The sequence shown here is derived from an EMBL/GenBank/DDBJ whole genome shotgun (WGS) entry which is preliminary data.</text>
</comment>
<evidence type="ECO:0000313" key="2">
    <source>
        <dbReference type="Proteomes" id="UP000664398"/>
    </source>
</evidence>
<proteinExistence type="predicted"/>
<organism evidence="1 2">
    <name type="scientific">Leucobacter ruminantium</name>
    <dbReference type="NCBI Taxonomy" id="1289170"/>
    <lineage>
        <taxon>Bacteria</taxon>
        <taxon>Bacillati</taxon>
        <taxon>Actinomycetota</taxon>
        <taxon>Actinomycetes</taxon>
        <taxon>Micrococcales</taxon>
        <taxon>Microbacteriaceae</taxon>
        <taxon>Leucobacter</taxon>
    </lineage>
</organism>
<dbReference type="AlphaFoldDB" id="A0A939RYQ1"/>
<dbReference type="RefSeq" id="WP_208045581.1">
    <property type="nucleotide sequence ID" value="NZ_JAGDYL010000009.1"/>
</dbReference>
<dbReference type="Gene3D" id="2.70.98.10">
    <property type="match status" value="1"/>
</dbReference>
<dbReference type="InterPro" id="IPR027839">
    <property type="entry name" value="DUF4432"/>
</dbReference>
<evidence type="ECO:0000313" key="1">
    <source>
        <dbReference type="EMBL" id="MBO1805101.1"/>
    </source>
</evidence>
<dbReference type="InterPro" id="IPR014718">
    <property type="entry name" value="GH-type_carb-bd"/>
</dbReference>
<name>A0A939RYQ1_9MICO</name>
<accession>A0A939RYQ1</accession>
<sequence length="327" mass="34757">MGTHPTGRPLDEVLPRIGSLAQLVACESYVLSDGPAAASRRIRLTVGELDVELLPDRGLDIGAVRFAGTPVAWISPTGLPRRASGDDFGRTFGGGLLTTCGLRNYGPAALDEGEAHPMHGRYSTLAATVRRVEADERGAAVEAEVVEAELFGAHLRSRRRIEVPLGSASIRVEDVVTNLGARPVAPMVLYHLNFGWPLVDEGTRLETGAAKVVPRDDAARAGAWNLFPALADPYPEQVFLHELPEGPAEVRIARPGGFGATVRFDTATLPGLVQWRVAEPGCAVLGIEPASAPTILGRADARARGLLRPLAPGESRRYAVEVAFAHP</sequence>